<gene>
    <name evidence="2" type="ORF">E4K65_36975</name>
</gene>
<dbReference type="EMBL" id="SPQT01000030">
    <property type="protein sequence ID" value="TFV41262.1"/>
    <property type="molecule type" value="Genomic_DNA"/>
</dbReference>
<dbReference type="OrthoDB" id="5297095at2"/>
<protein>
    <submittedName>
        <fullName evidence="2">Uncharacterized protein</fullName>
    </submittedName>
</protein>
<sequence>MASSFKGFKRKQVRRAPTPGHTKIESTVRYRGIEVDDALAIAEQVDVRTIIGVLTAFFNFSD</sequence>
<feature type="region of interest" description="Disordered" evidence="1">
    <location>
        <begin position="1"/>
        <end position="21"/>
    </location>
</feature>
<dbReference type="Proteomes" id="UP000297966">
    <property type="component" value="Unassembled WGS sequence"/>
</dbReference>
<keyword evidence="3" id="KW-1185">Reference proteome</keyword>
<accession>A0A4Y9LHP0</accession>
<proteinExistence type="predicted"/>
<evidence type="ECO:0000313" key="3">
    <source>
        <dbReference type="Proteomes" id="UP000297966"/>
    </source>
</evidence>
<evidence type="ECO:0000313" key="2">
    <source>
        <dbReference type="EMBL" id="TFV41262.1"/>
    </source>
</evidence>
<organism evidence="2 3">
    <name type="scientific">Bradyrhizobium niftali</name>
    <dbReference type="NCBI Taxonomy" id="2560055"/>
    <lineage>
        <taxon>Bacteria</taxon>
        <taxon>Pseudomonadati</taxon>
        <taxon>Pseudomonadota</taxon>
        <taxon>Alphaproteobacteria</taxon>
        <taxon>Hyphomicrobiales</taxon>
        <taxon>Nitrobacteraceae</taxon>
        <taxon>Bradyrhizobium</taxon>
    </lineage>
</organism>
<dbReference type="AlphaFoldDB" id="A0A4Y9LHP0"/>
<name>A0A4Y9LHP0_9BRAD</name>
<reference evidence="2 3" key="1">
    <citation type="submission" date="2019-03" db="EMBL/GenBank/DDBJ databases">
        <title>Bradyrhizobium diversity isolated from nodules of Chamaecrista fasciculata.</title>
        <authorList>
            <person name="Klepa M.S."/>
            <person name="Urquiaga M.O."/>
            <person name="Hungria M."/>
            <person name="Delamuta J.R."/>
        </authorList>
    </citation>
    <scope>NUCLEOTIDE SEQUENCE [LARGE SCALE GENOMIC DNA]</scope>
    <source>
        <strain evidence="2 3">CNPSo 3448</strain>
    </source>
</reference>
<evidence type="ECO:0000256" key="1">
    <source>
        <dbReference type="SAM" id="MobiDB-lite"/>
    </source>
</evidence>
<comment type="caution">
    <text evidence="2">The sequence shown here is derived from an EMBL/GenBank/DDBJ whole genome shotgun (WGS) entry which is preliminary data.</text>
</comment>